<dbReference type="Proteomes" id="UP000345637">
    <property type="component" value="Unassembled WGS sequence"/>
</dbReference>
<organism evidence="1 2">
    <name type="scientific">Raoultella planticola</name>
    <name type="common">Klebsiella planticola</name>
    <dbReference type="NCBI Taxonomy" id="575"/>
    <lineage>
        <taxon>Bacteria</taxon>
        <taxon>Pseudomonadati</taxon>
        <taxon>Pseudomonadota</taxon>
        <taxon>Gammaproteobacteria</taxon>
        <taxon>Enterobacterales</taxon>
        <taxon>Enterobacteriaceae</taxon>
        <taxon>Klebsiella/Raoultella group</taxon>
        <taxon>Raoultella</taxon>
    </lineage>
</organism>
<name>A0A485D648_RAOPL</name>
<evidence type="ECO:0000313" key="2">
    <source>
        <dbReference type="Proteomes" id="UP000345637"/>
    </source>
</evidence>
<protein>
    <submittedName>
        <fullName evidence="1">Uncharacterized protein</fullName>
    </submittedName>
</protein>
<evidence type="ECO:0000313" key="1">
    <source>
        <dbReference type="EMBL" id="VFS92167.1"/>
    </source>
</evidence>
<sequence length="90" mass="10515">MPTIYKPQIGYRHLSRCCKRPSDGRIFSAVNIDTRGLLPLQAVSVFARQAKQRRYLFLSPLCQYLIHQPCPRYRDAFKHSFSLLAQGDFR</sequence>
<reference evidence="1 2" key="1">
    <citation type="submission" date="2019-03" db="EMBL/GenBank/DDBJ databases">
        <authorList>
            <consortium name="Pathogen Informatics"/>
        </authorList>
    </citation>
    <scope>NUCLEOTIDE SEQUENCE [LARGE SCALE GENOMIC DNA]</scope>
    <source>
        <strain evidence="1 2">NCTC12998</strain>
    </source>
</reference>
<dbReference type="AlphaFoldDB" id="A0A485D648"/>
<gene>
    <name evidence="1" type="ORF">NCTC12998_07286</name>
</gene>
<accession>A0A485D648</accession>
<proteinExistence type="predicted"/>
<dbReference type="EMBL" id="CAADJE010000041">
    <property type="protein sequence ID" value="VFS92167.1"/>
    <property type="molecule type" value="Genomic_DNA"/>
</dbReference>